<dbReference type="PANTHER" id="PTHR43343:SF3">
    <property type="entry name" value="PROTEASE DO-LIKE 8, CHLOROPLASTIC"/>
    <property type="match status" value="1"/>
</dbReference>
<dbReference type="InterPro" id="IPR036034">
    <property type="entry name" value="PDZ_sf"/>
</dbReference>
<dbReference type="KEGG" id="eri:EEI45_02275"/>
<evidence type="ECO:0000313" key="6">
    <source>
        <dbReference type="Proteomes" id="UP000278804"/>
    </source>
</evidence>
<sequence length="367" mass="39979">MKKDQGFKNTFIGILVILLAWNGFLTYQVYDLNNRPTVTEKTEDGKTVEKVVTEFETDPTKVVENVRDQVVSVLNVQGGQLAGSGSGVVYKNEGGKIHIITNNHVTEKGEQFYVQFSNGEKVEAKLLGSDPFTDLALLQVETESDVKPMKLGDSSVVKVGEFVLAIGSPVDLEFANSVTFGVISGKDRKVPVDLNGDRNPDWDMVVMQTDAAINPGNSGGALVNMNGELIGINSMKLSSAQVEGMGFSIPINEVVPIIKQIEETGKVQYPVIGISGVSVSEMNPFLRNYYKVPADVSAGVFIAELTQNGPARKADIKEGDILTHINDKAISSYREFRRELYTHKVGDAVKLTINRNGATHEVEVTLQ</sequence>
<evidence type="ECO:0000313" key="5">
    <source>
        <dbReference type="EMBL" id="AZK43772.1"/>
    </source>
</evidence>
<keyword evidence="6" id="KW-1185">Reference proteome</keyword>
<organism evidence="5 6">
    <name type="scientific">Erysipelothrix piscisicarius</name>
    <dbReference type="NCBI Taxonomy" id="2485784"/>
    <lineage>
        <taxon>Bacteria</taxon>
        <taxon>Bacillati</taxon>
        <taxon>Bacillota</taxon>
        <taxon>Erysipelotrichia</taxon>
        <taxon>Erysipelotrichales</taxon>
        <taxon>Erysipelotrichaceae</taxon>
        <taxon>Erysipelothrix</taxon>
    </lineage>
</organism>
<reference evidence="5 6" key="1">
    <citation type="journal article" date="2020" name="Int. J. Syst. Evol. Microbiol.">
        <title>Description of Erysipelothrix piscisicarius sp. nov., an emergent fish pathogen, and assessment of virulence using a tiger barb (Puntigrus tetrazona) infection model.</title>
        <authorList>
            <person name="Pomaranski E.K."/>
            <person name="Griffin M.J."/>
            <person name="Camus A.C."/>
            <person name="Armwood A.R."/>
            <person name="Shelley J."/>
            <person name="Waldbieser G.C."/>
            <person name="LaFrentz B.R."/>
            <person name="Garcia J.C."/>
            <person name="Yanong R."/>
            <person name="Soto E."/>
        </authorList>
    </citation>
    <scope>NUCLEOTIDE SEQUENCE [LARGE SCALE GENOMIC DNA]</scope>
    <source>
        <strain evidence="5 6">15TAL0474</strain>
    </source>
</reference>
<evidence type="ECO:0000259" key="4">
    <source>
        <dbReference type="PROSITE" id="PS50106"/>
    </source>
</evidence>
<keyword evidence="2" id="KW-0378">Hydrolase</keyword>
<dbReference type="PANTHER" id="PTHR43343">
    <property type="entry name" value="PEPTIDASE S12"/>
    <property type="match status" value="1"/>
</dbReference>
<dbReference type="InterPro" id="IPR051201">
    <property type="entry name" value="Chloro_Bact_Ser_Proteases"/>
</dbReference>
<dbReference type="Proteomes" id="UP000278804">
    <property type="component" value="Chromosome"/>
</dbReference>
<evidence type="ECO:0000256" key="1">
    <source>
        <dbReference type="ARBA" id="ARBA00022670"/>
    </source>
</evidence>
<dbReference type="Pfam" id="PF13365">
    <property type="entry name" value="Trypsin_2"/>
    <property type="match status" value="1"/>
</dbReference>
<dbReference type="Gene3D" id="2.40.10.120">
    <property type="match status" value="1"/>
</dbReference>
<dbReference type="InterPro" id="IPR009003">
    <property type="entry name" value="Peptidase_S1_PA"/>
</dbReference>
<proteinExistence type="predicted"/>
<dbReference type="Pfam" id="PF13180">
    <property type="entry name" value="PDZ_2"/>
    <property type="match status" value="1"/>
</dbReference>
<dbReference type="EMBL" id="CP034234">
    <property type="protein sequence ID" value="AZK43772.1"/>
    <property type="molecule type" value="Genomic_DNA"/>
</dbReference>
<dbReference type="PROSITE" id="PS50106">
    <property type="entry name" value="PDZ"/>
    <property type="match status" value="1"/>
</dbReference>
<dbReference type="AlphaFoldDB" id="A0A3Q8S6Z9"/>
<evidence type="ECO:0000256" key="2">
    <source>
        <dbReference type="ARBA" id="ARBA00022801"/>
    </source>
</evidence>
<feature type="transmembrane region" description="Helical" evidence="3">
    <location>
        <begin position="12"/>
        <end position="30"/>
    </location>
</feature>
<dbReference type="CDD" id="cd06781">
    <property type="entry name" value="cpPDZ_BsHtra-like"/>
    <property type="match status" value="1"/>
</dbReference>
<feature type="domain" description="PDZ" evidence="4">
    <location>
        <begin position="276"/>
        <end position="357"/>
    </location>
</feature>
<keyword evidence="3" id="KW-1133">Transmembrane helix</keyword>
<dbReference type="SUPFAM" id="SSF50494">
    <property type="entry name" value="Trypsin-like serine proteases"/>
    <property type="match status" value="1"/>
</dbReference>
<dbReference type="RefSeq" id="WP_125163986.1">
    <property type="nucleotide sequence ID" value="NZ_CP034234.1"/>
</dbReference>
<dbReference type="SMART" id="SM00228">
    <property type="entry name" value="PDZ"/>
    <property type="match status" value="1"/>
</dbReference>
<dbReference type="InterPro" id="IPR001478">
    <property type="entry name" value="PDZ"/>
</dbReference>
<keyword evidence="1" id="KW-0645">Protease</keyword>
<protein>
    <submittedName>
        <fullName evidence="5">PDZ domain-containing protein</fullName>
    </submittedName>
</protein>
<dbReference type="PRINTS" id="PR00834">
    <property type="entry name" value="PROTEASES2C"/>
</dbReference>
<dbReference type="InterPro" id="IPR001940">
    <property type="entry name" value="Peptidase_S1C"/>
</dbReference>
<keyword evidence="3" id="KW-0812">Transmembrane</keyword>
<evidence type="ECO:0000256" key="3">
    <source>
        <dbReference type="SAM" id="Phobius"/>
    </source>
</evidence>
<keyword evidence="3" id="KW-0472">Membrane</keyword>
<accession>A0A3Q8S6Z9</accession>
<dbReference type="GO" id="GO:0006508">
    <property type="term" value="P:proteolysis"/>
    <property type="evidence" value="ECO:0007669"/>
    <property type="project" value="UniProtKB-KW"/>
</dbReference>
<dbReference type="SUPFAM" id="SSF50156">
    <property type="entry name" value="PDZ domain-like"/>
    <property type="match status" value="1"/>
</dbReference>
<dbReference type="GO" id="GO:0004252">
    <property type="term" value="F:serine-type endopeptidase activity"/>
    <property type="evidence" value="ECO:0007669"/>
    <property type="project" value="InterPro"/>
</dbReference>
<name>A0A3Q8S6Z9_9FIRM</name>
<dbReference type="Gene3D" id="2.30.42.10">
    <property type="match status" value="1"/>
</dbReference>
<gene>
    <name evidence="5" type="ORF">EEI45_02275</name>
</gene>